<feature type="compositionally biased region" description="Basic and acidic residues" evidence="1">
    <location>
        <begin position="20"/>
        <end position="47"/>
    </location>
</feature>
<dbReference type="STRING" id="180088.A0A1J8QFR9"/>
<protein>
    <recommendedName>
        <fullName evidence="2">DUF8205 domain-containing protein</fullName>
    </recommendedName>
</protein>
<proteinExistence type="predicted"/>
<feature type="region of interest" description="Disordered" evidence="1">
    <location>
        <begin position="1"/>
        <end position="47"/>
    </location>
</feature>
<evidence type="ECO:0000313" key="4">
    <source>
        <dbReference type="Proteomes" id="UP000183567"/>
    </source>
</evidence>
<evidence type="ECO:0000256" key="1">
    <source>
        <dbReference type="SAM" id="MobiDB-lite"/>
    </source>
</evidence>
<dbReference type="InterPro" id="IPR058518">
    <property type="entry name" value="DUF8205"/>
</dbReference>
<dbReference type="EMBL" id="LVVM01004786">
    <property type="protein sequence ID" value="OJA12208.1"/>
    <property type="molecule type" value="Genomic_DNA"/>
</dbReference>
<gene>
    <name evidence="3" type="ORF">AZE42_09562</name>
</gene>
<feature type="domain" description="DUF8205" evidence="2">
    <location>
        <begin position="57"/>
        <end position="276"/>
    </location>
</feature>
<reference evidence="3 4" key="1">
    <citation type="submission" date="2016-03" db="EMBL/GenBank/DDBJ databases">
        <title>Comparative genomics of the ectomycorrhizal sister species Rhizopogon vinicolor and Rhizopogon vesiculosus (Basidiomycota: Boletales) reveals a divergence of the mating type B locus.</title>
        <authorList>
            <person name="Mujic A.B."/>
            <person name="Kuo A."/>
            <person name="Tritt A."/>
            <person name="Lipzen A."/>
            <person name="Chen C."/>
            <person name="Johnson J."/>
            <person name="Sharma A."/>
            <person name="Barry K."/>
            <person name="Grigoriev I.V."/>
            <person name="Spatafora J.W."/>
        </authorList>
    </citation>
    <scope>NUCLEOTIDE SEQUENCE [LARGE SCALE GENOMIC DNA]</scope>
    <source>
        <strain evidence="3 4">AM-OR11-056</strain>
    </source>
</reference>
<dbReference type="Proteomes" id="UP000183567">
    <property type="component" value="Unassembled WGS sequence"/>
</dbReference>
<evidence type="ECO:0000259" key="2">
    <source>
        <dbReference type="Pfam" id="PF26632"/>
    </source>
</evidence>
<accession>A0A1J8QFR9</accession>
<name>A0A1J8QFR9_9AGAM</name>
<dbReference type="OrthoDB" id="341421at2759"/>
<organism evidence="3 4">
    <name type="scientific">Rhizopogon vesiculosus</name>
    <dbReference type="NCBI Taxonomy" id="180088"/>
    <lineage>
        <taxon>Eukaryota</taxon>
        <taxon>Fungi</taxon>
        <taxon>Dikarya</taxon>
        <taxon>Basidiomycota</taxon>
        <taxon>Agaricomycotina</taxon>
        <taxon>Agaricomycetes</taxon>
        <taxon>Agaricomycetidae</taxon>
        <taxon>Boletales</taxon>
        <taxon>Suillineae</taxon>
        <taxon>Rhizopogonaceae</taxon>
        <taxon>Rhizopogon</taxon>
    </lineage>
</organism>
<evidence type="ECO:0000313" key="3">
    <source>
        <dbReference type="EMBL" id="OJA12208.1"/>
    </source>
</evidence>
<dbReference type="Pfam" id="PF26632">
    <property type="entry name" value="DUF8205"/>
    <property type="match status" value="1"/>
</dbReference>
<keyword evidence="4" id="KW-1185">Reference proteome</keyword>
<comment type="caution">
    <text evidence="3">The sequence shown here is derived from an EMBL/GenBank/DDBJ whole genome shotgun (WGS) entry which is preliminary data.</text>
</comment>
<sequence length="286" mass="31546">MADMNNSSAAPKPVPVEVGHVSHSELDNSSRDTADIGEPTHKPKCKSEVERTSGILVKLVAEFYANQELMAGLQFAAILACDLLNNSRLGIDMPFLARVDIAVQPSELGHFITLFLDGKTIPKRLQGMIQLNAITPWGATTDGPLTPSQLRAWREARAKANAGGFTKNRVGLVEIINNGENTGSLIFIGDMLMPHECLQVARKREPFEFASVLTGFRYKKHMVASTCLESTRADTQNQLLLRSEMTEQEKEVIRAAGRGKDTLATRLLKAKMKSEYLYATMVSLMR</sequence>
<dbReference type="AlphaFoldDB" id="A0A1J8QFR9"/>